<gene>
    <name evidence="1" type="ORF">I6I88_00970</name>
</gene>
<organism evidence="1 2">
    <name type="scientific">Myroides odoratus</name>
    <name type="common">Flavobacterium odoratum</name>
    <dbReference type="NCBI Taxonomy" id="256"/>
    <lineage>
        <taxon>Bacteria</taxon>
        <taxon>Pseudomonadati</taxon>
        <taxon>Bacteroidota</taxon>
        <taxon>Flavobacteriia</taxon>
        <taxon>Flavobacteriales</taxon>
        <taxon>Flavobacteriaceae</taxon>
        <taxon>Myroides</taxon>
    </lineage>
</organism>
<evidence type="ECO:0000313" key="2">
    <source>
        <dbReference type="Proteomes" id="UP000596202"/>
    </source>
</evidence>
<sequence>MKYAKEEILVKAIKILKSLNPDFFKESDIERISFSDKDVEKSISGENIDTWTVIIKESIFDASEFLVISDETGEPLYYQNFNMIISEIEKKNEGDYKIKDLY</sequence>
<dbReference type="EMBL" id="CP068108">
    <property type="protein sequence ID" value="QQU00375.1"/>
    <property type="molecule type" value="Genomic_DNA"/>
</dbReference>
<name>A0A9Q6ZB84_MYROD</name>
<dbReference type="AlphaFoldDB" id="A0A9Q6ZB84"/>
<evidence type="ECO:0000313" key="1">
    <source>
        <dbReference type="EMBL" id="QQU00375.1"/>
    </source>
</evidence>
<dbReference type="RefSeq" id="WP_002989736.1">
    <property type="nucleotide sequence ID" value="NZ_CP068108.1"/>
</dbReference>
<dbReference type="Proteomes" id="UP000596202">
    <property type="component" value="Chromosome"/>
</dbReference>
<reference evidence="1 2" key="1">
    <citation type="submission" date="2021-01" db="EMBL/GenBank/DDBJ databases">
        <title>FDA dAtabase for Regulatory Grade micrObial Sequences (FDA-ARGOS): Supporting development and validation of Infectious Disease Dx tests.</title>
        <authorList>
            <person name="Sproer C."/>
            <person name="Gronow S."/>
            <person name="Severitt S."/>
            <person name="Schroder I."/>
            <person name="Tallon L."/>
            <person name="Sadzewicz L."/>
            <person name="Zhao X."/>
            <person name="Boylan J."/>
            <person name="Ott S."/>
            <person name="Bowen H."/>
            <person name="Vavikolanu K."/>
            <person name="Mehta A."/>
            <person name="Aluvathingal J."/>
            <person name="Nadendla S."/>
            <person name="Lowell S."/>
            <person name="Myers T."/>
            <person name="Yan Y."/>
            <person name="Sichtig H."/>
        </authorList>
    </citation>
    <scope>NUCLEOTIDE SEQUENCE [LARGE SCALE GENOMIC DNA]</scope>
    <source>
        <strain evidence="1 2">FDAARGOS_1131</strain>
    </source>
</reference>
<accession>A0A9Q6ZB84</accession>
<dbReference type="OrthoDB" id="1367097at2"/>
<dbReference type="GeneID" id="93526199"/>
<protein>
    <submittedName>
        <fullName evidence="1">Uncharacterized protein</fullName>
    </submittedName>
</protein>
<proteinExistence type="predicted"/>